<feature type="region of interest" description="Disordered" evidence="1">
    <location>
        <begin position="1112"/>
        <end position="1134"/>
    </location>
</feature>
<feature type="compositionally biased region" description="Basic residues" evidence="1">
    <location>
        <begin position="441"/>
        <end position="450"/>
    </location>
</feature>
<feature type="region of interest" description="Disordered" evidence="1">
    <location>
        <begin position="521"/>
        <end position="549"/>
    </location>
</feature>
<feature type="region of interest" description="Disordered" evidence="1">
    <location>
        <begin position="801"/>
        <end position="824"/>
    </location>
</feature>
<accession>N1Q9P0</accession>
<feature type="compositionally biased region" description="Basic and acidic residues" evidence="1">
    <location>
        <begin position="529"/>
        <end position="545"/>
    </location>
</feature>
<evidence type="ECO:0000256" key="1">
    <source>
        <dbReference type="SAM" id="MobiDB-lite"/>
    </source>
</evidence>
<dbReference type="OrthoDB" id="10402274at2759"/>
<gene>
    <name evidence="2" type="ORF">MYCFIDRAFT_171039</name>
</gene>
<dbReference type="RefSeq" id="XP_007922176.1">
    <property type="nucleotide sequence ID" value="XM_007923985.1"/>
</dbReference>
<keyword evidence="3" id="KW-1185">Reference proteome</keyword>
<feature type="region of interest" description="Disordered" evidence="1">
    <location>
        <begin position="436"/>
        <end position="468"/>
    </location>
</feature>
<dbReference type="Proteomes" id="UP000016932">
    <property type="component" value="Unassembled WGS sequence"/>
</dbReference>
<dbReference type="KEGG" id="pfj:MYCFIDRAFT_171039"/>
<feature type="region of interest" description="Disordered" evidence="1">
    <location>
        <begin position="764"/>
        <end position="786"/>
    </location>
</feature>
<feature type="compositionally biased region" description="Polar residues" evidence="1">
    <location>
        <begin position="454"/>
        <end position="468"/>
    </location>
</feature>
<feature type="compositionally biased region" description="Basic and acidic residues" evidence="1">
    <location>
        <begin position="1112"/>
        <end position="1127"/>
    </location>
</feature>
<dbReference type="EMBL" id="KB446555">
    <property type="protein sequence ID" value="EME89615.1"/>
    <property type="molecule type" value="Genomic_DNA"/>
</dbReference>
<dbReference type="VEuPathDB" id="FungiDB:MYCFIDRAFT_171039"/>
<evidence type="ECO:0000313" key="3">
    <source>
        <dbReference type="Proteomes" id="UP000016932"/>
    </source>
</evidence>
<reference evidence="2 3" key="1">
    <citation type="journal article" date="2012" name="PLoS Pathog.">
        <title>Diverse lifestyles and strategies of plant pathogenesis encoded in the genomes of eighteen Dothideomycetes fungi.</title>
        <authorList>
            <person name="Ohm R.A."/>
            <person name="Feau N."/>
            <person name="Henrissat B."/>
            <person name="Schoch C.L."/>
            <person name="Horwitz B.A."/>
            <person name="Barry K.W."/>
            <person name="Condon B.J."/>
            <person name="Copeland A.C."/>
            <person name="Dhillon B."/>
            <person name="Glaser F."/>
            <person name="Hesse C.N."/>
            <person name="Kosti I."/>
            <person name="LaButti K."/>
            <person name="Lindquist E.A."/>
            <person name="Lucas S."/>
            <person name="Salamov A.A."/>
            <person name="Bradshaw R.E."/>
            <person name="Ciuffetti L."/>
            <person name="Hamelin R.C."/>
            <person name="Kema G.H.J."/>
            <person name="Lawrence C."/>
            <person name="Scott J.A."/>
            <person name="Spatafora J.W."/>
            <person name="Turgeon B.G."/>
            <person name="de Wit P.J.G.M."/>
            <person name="Zhong S."/>
            <person name="Goodwin S.B."/>
            <person name="Grigoriev I.V."/>
        </authorList>
    </citation>
    <scope>NUCLEOTIDE SEQUENCE [LARGE SCALE GENOMIC DNA]</scope>
    <source>
        <strain evidence="2 3">CIRAD86</strain>
    </source>
</reference>
<dbReference type="GeneID" id="19332574"/>
<protein>
    <submittedName>
        <fullName evidence="2">Uncharacterized protein</fullName>
    </submittedName>
</protein>
<dbReference type="AlphaFoldDB" id="N1Q9P0"/>
<sequence>MREGLEPNRNDFIRIALGKWTFTATVAAAAARTELDKSSLDDRALASAPFPPTAQHISNGNCDWKNFFRCTHSLAGLQNPAWLDDLALLHSFQHQLSPSGTSRYRLCTGRDKIASAYAHIVVLHAMRHFPFYHPWLLLKSPPLTSRVPTTTNCYSIRSHSCYRRVDSEWFIWEDTKQAGRLGISIPAPPSSLLLSFPLQHSISFQQYSQHSANSSRPFSNRSIQPRVADIVTSLRIAERQITVITQHSAESRRQCHYASQNRRLHFESASHLGRVTTLKLGKMTSFTPLCNPFANLRVEAPDNLAIRKTLEDMAHRETPNDLAMPDFALPEGVDSWSLATPSTPSGEDDPDDTFPSFEEALGPDFNGCNTLAIKRFRHMPLHPQHLRPITAFEDIRFVLRSMRLEALQERHAAIKAAADKDRARIALVASPRFSEAMVKRNSQRRKRRREAAHQESSGARSQGWQRSQPMTSLLWKSGAPRLQEGHTLPTMRESGPIHAVPKGLGILHSQHPASLEQFRAVPKNSTKAIESRDIPESLRRQEKSRTSPGLSSPLVFRFRKRQTLIRSDNSVSLESDCCWAGRSSRFGTSVTGFAIFTRSVACWAGRIVATLRSYGHRSPDGSELRRHKMSAPRSTLQGKSVLVWQGVSLKRGSCWAGTLECGSCWAGFAGNDSLRFGNSLGYTVSNAVTAGLVFGNGLFSNAATAGLYMTSWSGMGVSLQRGHCWAGITVYNAAIVGLGLLANKRDHMAWHSSLPKTFSRRNRALDHPSRFPDGTRPNAEPPTKLGHLQVGLLNDDKRTVRSQTIHHRCASSRAEERRPSKTELGQYKPIIDASDSFSERMMKNDADERNKTPIPRLKQTITEPSLPLREITASKSREMTLLSPAGRNDPTPSRCRKSHIPAPKPCLRHVSLVAIEVASSRTSQPFRFLQRPMFTSTSHGSTASRMLLKFQFRIWLQRVEDASTTHLVTDKSRAVVSQHTFWKTTTKIRTSTDLYASVIEKNPKSHRDSTHLLETHETTNFLNRNQLKQKAGSQYGWFSGWPLKRTAPPMSAYVSNFTLGPRPITNRLKHHDCFYREEEFHTTGHTQFAVGKGPKDWIAMLYFERQNCRGESKNPKLEASARPDQRKPHACPSLTDGKEMAARLKFHSDTRGLPGSTKPLRFVSRGIRGFFFFFFFGCDPEPWSLGLGWLKIKQRTTDGMGRRTGLFTELLESWEGGNVGSRGGGFLEVVATDGHFISYDEDV</sequence>
<name>N1Q9P0_PSEFD</name>
<proteinExistence type="predicted"/>
<evidence type="ECO:0000313" key="2">
    <source>
        <dbReference type="EMBL" id="EME89615.1"/>
    </source>
</evidence>
<organism evidence="2 3">
    <name type="scientific">Pseudocercospora fijiensis (strain CIRAD86)</name>
    <name type="common">Black leaf streak disease fungus</name>
    <name type="synonym">Mycosphaerella fijiensis</name>
    <dbReference type="NCBI Taxonomy" id="383855"/>
    <lineage>
        <taxon>Eukaryota</taxon>
        <taxon>Fungi</taxon>
        <taxon>Dikarya</taxon>
        <taxon>Ascomycota</taxon>
        <taxon>Pezizomycotina</taxon>
        <taxon>Dothideomycetes</taxon>
        <taxon>Dothideomycetidae</taxon>
        <taxon>Mycosphaerellales</taxon>
        <taxon>Mycosphaerellaceae</taxon>
        <taxon>Pseudocercospora</taxon>
    </lineage>
</organism>
<dbReference type="HOGENOM" id="CLU_266481_0_0_1"/>